<proteinExistence type="predicted"/>
<evidence type="ECO:0000313" key="2">
    <source>
        <dbReference type="Proteomes" id="UP000000225"/>
    </source>
</evidence>
<gene>
    <name evidence="1" type="ordered locus">ASA_1819</name>
</gene>
<accession>A4SLX3</accession>
<dbReference type="EMBL" id="CP000644">
    <property type="protein sequence ID" value="ABO89895.1"/>
    <property type="molecule type" value="Genomic_DNA"/>
</dbReference>
<sequence length="83" mass="9390">MAKNLPKINKLVIDWRSFVCLNGKGRVIRLCQPVSSSSLLSCRSLLRPAVVIVTSLKTFVYDSDYPFIFSCLPISFRSFSFLV</sequence>
<protein>
    <submittedName>
        <fullName evidence="1">Uncharacterized protein</fullName>
    </submittedName>
</protein>
<dbReference type="KEGG" id="asa:ASA_1819"/>
<dbReference type="AlphaFoldDB" id="A4SLX3"/>
<reference evidence="2" key="1">
    <citation type="journal article" date="2008" name="BMC Genomics">
        <title>The genome of Aeromonas salmonicida subsp. salmonicida A449: insights into the evolution of a fish pathogen.</title>
        <authorList>
            <person name="Reith M.E."/>
            <person name="Singh R.K."/>
            <person name="Curtis B."/>
            <person name="Boyd J.M."/>
            <person name="Bouevitch A."/>
            <person name="Kimball J."/>
            <person name="Munholland J."/>
            <person name="Murphy C."/>
            <person name="Sarty D."/>
            <person name="Williams J."/>
            <person name="Nash J.H."/>
            <person name="Johnson S.C."/>
            <person name="Brown L.L."/>
        </authorList>
    </citation>
    <scope>NUCLEOTIDE SEQUENCE [LARGE SCALE GENOMIC DNA]</scope>
    <source>
        <strain evidence="2">A449</strain>
    </source>
</reference>
<name>A4SLX3_AERS4</name>
<dbReference type="HOGENOM" id="CLU_2535123_0_0_6"/>
<evidence type="ECO:0000313" key="1">
    <source>
        <dbReference type="EMBL" id="ABO89895.1"/>
    </source>
</evidence>
<organism evidence="1 2">
    <name type="scientific">Aeromonas salmonicida (strain A449)</name>
    <dbReference type="NCBI Taxonomy" id="382245"/>
    <lineage>
        <taxon>Bacteria</taxon>
        <taxon>Pseudomonadati</taxon>
        <taxon>Pseudomonadota</taxon>
        <taxon>Gammaproteobacteria</taxon>
        <taxon>Aeromonadales</taxon>
        <taxon>Aeromonadaceae</taxon>
        <taxon>Aeromonas</taxon>
    </lineage>
</organism>
<dbReference type="Proteomes" id="UP000000225">
    <property type="component" value="Chromosome"/>
</dbReference>